<comment type="catalytic activity">
    <reaction evidence="10">
        <text>(2R)-2-phosphoglycerate = phosphoenolpyruvate + H2O</text>
        <dbReference type="Rhea" id="RHEA:10164"/>
        <dbReference type="ChEBI" id="CHEBI:15377"/>
        <dbReference type="ChEBI" id="CHEBI:58289"/>
        <dbReference type="ChEBI" id="CHEBI:58702"/>
        <dbReference type="EC" id="4.2.1.11"/>
    </reaction>
</comment>
<dbReference type="SMART" id="SM01192">
    <property type="entry name" value="Enolase_C"/>
    <property type="match status" value="1"/>
</dbReference>
<dbReference type="UniPathway" id="UPA00109">
    <property type="reaction ID" value="UER00187"/>
</dbReference>
<dbReference type="FunFam" id="3.30.390.10:FF:000001">
    <property type="entry name" value="Enolase"/>
    <property type="match status" value="1"/>
</dbReference>
<dbReference type="Gene3D" id="3.20.20.120">
    <property type="entry name" value="Enolase-like C-terminal domain"/>
    <property type="match status" value="1"/>
</dbReference>
<keyword evidence="10" id="KW-0963">Cytoplasm</keyword>
<dbReference type="GO" id="GO:0000287">
    <property type="term" value="F:magnesium ion binding"/>
    <property type="evidence" value="ECO:0007669"/>
    <property type="project" value="UniProtKB-UniRule"/>
</dbReference>
<feature type="binding site" evidence="10">
    <location>
        <position position="337"/>
    </location>
    <ligand>
        <name>(2R)-2-phosphoglycerate</name>
        <dbReference type="ChEBI" id="CHEBI:58289"/>
    </ligand>
</feature>
<dbReference type="SFLD" id="SFLDF00002">
    <property type="entry name" value="enolase"/>
    <property type="match status" value="1"/>
</dbReference>
<feature type="binding site" evidence="12">
    <location>
        <begin position="364"/>
        <end position="367"/>
    </location>
    <ligand>
        <name>substrate</name>
    </ligand>
</feature>
<dbReference type="PRINTS" id="PR00148">
    <property type="entry name" value="ENOLASE"/>
</dbReference>
<dbReference type="SFLD" id="SFLDG00178">
    <property type="entry name" value="enolase"/>
    <property type="match status" value="1"/>
</dbReference>
<organism evidence="16 17">
    <name type="scientific">Leeuwenhoekiella polynyae</name>
    <dbReference type="NCBI Taxonomy" id="1550906"/>
    <lineage>
        <taxon>Bacteria</taxon>
        <taxon>Pseudomonadati</taxon>
        <taxon>Bacteroidota</taxon>
        <taxon>Flavobacteriia</taxon>
        <taxon>Flavobacteriales</taxon>
        <taxon>Flavobacteriaceae</taxon>
        <taxon>Leeuwenhoekiella</taxon>
    </lineage>
</organism>
<dbReference type="PROSITE" id="PS00164">
    <property type="entry name" value="ENOLASE"/>
    <property type="match status" value="1"/>
</dbReference>
<feature type="domain" description="Enolase N-terminal" evidence="15">
    <location>
        <begin position="3"/>
        <end position="133"/>
    </location>
</feature>
<feature type="binding site" evidence="10 13">
    <location>
        <position position="241"/>
    </location>
    <ligand>
        <name>Mg(2+)</name>
        <dbReference type="ChEBI" id="CHEBI:18420"/>
    </ligand>
</feature>
<feature type="binding site" evidence="12">
    <location>
        <position position="388"/>
    </location>
    <ligand>
        <name>substrate</name>
    </ligand>
</feature>
<comment type="function">
    <text evidence="9 10">Catalyzes the reversible conversion of 2-phosphoglycerate (2-PG) into phosphoenolpyruvate (PEP). It is essential for the degradation of carbohydrates via glycolysis.</text>
</comment>
<gene>
    <name evidence="10" type="primary">eno</name>
    <name evidence="16" type="ORF">DSM02_890</name>
</gene>
<feature type="binding site" evidence="10 13">
    <location>
        <position position="312"/>
    </location>
    <ligand>
        <name>Mg(2+)</name>
        <dbReference type="ChEBI" id="CHEBI:18420"/>
    </ligand>
</feature>
<comment type="similarity">
    <text evidence="2 10">Belongs to the enolase family.</text>
</comment>
<dbReference type="InterPro" id="IPR020810">
    <property type="entry name" value="Enolase_C"/>
</dbReference>
<evidence type="ECO:0000256" key="3">
    <source>
        <dbReference type="ARBA" id="ARBA00012058"/>
    </source>
</evidence>
<feature type="binding site" evidence="10">
    <location>
        <position position="366"/>
    </location>
    <ligand>
        <name>(2R)-2-phosphoglycerate</name>
        <dbReference type="ChEBI" id="CHEBI:58289"/>
    </ligand>
</feature>
<evidence type="ECO:0000313" key="17">
    <source>
        <dbReference type="Proteomes" id="UP000289859"/>
    </source>
</evidence>
<dbReference type="InterPro" id="IPR029017">
    <property type="entry name" value="Enolase-like_N"/>
</dbReference>
<keyword evidence="6 10" id="KW-0460">Magnesium</keyword>
<reference evidence="16 17" key="1">
    <citation type="submission" date="2018-07" db="EMBL/GenBank/DDBJ databases">
        <title>Leeuwenhoekiella genomics.</title>
        <authorList>
            <person name="Tahon G."/>
            <person name="Willems A."/>
        </authorList>
    </citation>
    <scope>NUCLEOTIDE SEQUENCE [LARGE SCALE GENOMIC DNA]</scope>
    <source>
        <strain evidence="16 17">LMG 29608</strain>
    </source>
</reference>
<feature type="active site" description="Proton acceptor" evidence="10 11">
    <location>
        <position position="337"/>
    </location>
</feature>
<evidence type="ECO:0000259" key="15">
    <source>
        <dbReference type="SMART" id="SM01193"/>
    </source>
</evidence>
<feature type="binding site" evidence="10">
    <location>
        <position position="162"/>
    </location>
    <ligand>
        <name>(2R)-2-phosphoglycerate</name>
        <dbReference type="ChEBI" id="CHEBI:58289"/>
    </ligand>
</feature>
<evidence type="ECO:0000256" key="4">
    <source>
        <dbReference type="ARBA" id="ARBA00017068"/>
    </source>
</evidence>
<dbReference type="InterPro" id="IPR036849">
    <property type="entry name" value="Enolase-like_C_sf"/>
</dbReference>
<proteinExistence type="inferred from homology"/>
<dbReference type="GO" id="GO:0004634">
    <property type="term" value="F:phosphopyruvate hydratase activity"/>
    <property type="evidence" value="ECO:0007669"/>
    <property type="project" value="UniProtKB-UniRule"/>
</dbReference>
<evidence type="ECO:0000256" key="6">
    <source>
        <dbReference type="ARBA" id="ARBA00022842"/>
    </source>
</evidence>
<feature type="binding site" evidence="12">
    <location>
        <position position="285"/>
    </location>
    <ligand>
        <name>substrate</name>
    </ligand>
</feature>
<dbReference type="Proteomes" id="UP000289859">
    <property type="component" value="Unassembled WGS sequence"/>
</dbReference>
<sequence length="426" mass="46914">MKIQKLIAREVLDSRGNPTVEAEITLEKGFFGRAICPSVASTGEKEAVELRDGGKTRYNGKGVLKAVNNINQIIAPALSNKVFDNQQELDNFLMELDGTSNKSNLGANAILPISMAFARAAAAFSKEPLYRYLNTDGKFTMPVPCMNVINGGAHADNNVDFQEFMIAPHNAPAFYEAIRMGEETFHALKSILKNKNYFTGVGDEGGFAPNLKSNEEAIEVILEAIEKAGYKPGTDISICLDPAASELWQEGNYVLFKSTQKKYSSNQLIDLWKSWVDQYPIISLEDGMAENDWEGWQTLTNELGSKIELIGDDLLCTNKRLLQEAIDKNACNSILIKLNQIGTVTETLETIALAKKNKYSFFISHRSGETEDTFIADLAVATAAGKIKTGSGSRGERIAKFNQLIRIEQELGKEAVFTGIKAFKNN</sequence>
<evidence type="ECO:0000256" key="5">
    <source>
        <dbReference type="ARBA" id="ARBA00022525"/>
    </source>
</evidence>
<evidence type="ECO:0000256" key="12">
    <source>
        <dbReference type="PIRSR" id="PIRSR001400-2"/>
    </source>
</evidence>
<name>A0A4Q0PFT9_9FLAO</name>
<evidence type="ECO:0000256" key="11">
    <source>
        <dbReference type="PIRSR" id="PIRSR001400-1"/>
    </source>
</evidence>
<dbReference type="OrthoDB" id="9804716at2"/>
<dbReference type="Pfam" id="PF03952">
    <property type="entry name" value="Enolase_N"/>
    <property type="match status" value="1"/>
</dbReference>
<evidence type="ECO:0000313" key="16">
    <source>
        <dbReference type="EMBL" id="RXG25723.1"/>
    </source>
</evidence>
<evidence type="ECO:0000256" key="10">
    <source>
        <dbReference type="HAMAP-Rule" id="MF_00318"/>
    </source>
</evidence>
<dbReference type="InterPro" id="IPR020811">
    <property type="entry name" value="Enolase_N"/>
</dbReference>
<dbReference type="InterPro" id="IPR020809">
    <property type="entry name" value="Enolase_CS"/>
</dbReference>
<evidence type="ECO:0000256" key="9">
    <source>
        <dbReference type="ARBA" id="ARBA00045763"/>
    </source>
</evidence>
<feature type="binding site" evidence="12">
    <location>
        <position position="154"/>
    </location>
    <ligand>
        <name>substrate</name>
    </ligand>
</feature>
<evidence type="ECO:0000259" key="14">
    <source>
        <dbReference type="SMART" id="SM01192"/>
    </source>
</evidence>
<dbReference type="SFLD" id="SFLDS00001">
    <property type="entry name" value="Enolase"/>
    <property type="match status" value="1"/>
</dbReference>
<evidence type="ECO:0000256" key="2">
    <source>
        <dbReference type="ARBA" id="ARBA00009604"/>
    </source>
</evidence>
<dbReference type="SUPFAM" id="SSF54826">
    <property type="entry name" value="Enolase N-terminal domain-like"/>
    <property type="match status" value="1"/>
</dbReference>
<dbReference type="PANTHER" id="PTHR11902:SF1">
    <property type="entry name" value="ENOLASE"/>
    <property type="match status" value="1"/>
</dbReference>
<dbReference type="InterPro" id="IPR000941">
    <property type="entry name" value="Enolase"/>
</dbReference>
<comment type="cofactor">
    <cofactor evidence="13">
        <name>Mg(2+)</name>
        <dbReference type="ChEBI" id="CHEBI:18420"/>
    </cofactor>
    <text evidence="13">Mg(2+) is required for catalysis and for stabilizing the dimer.</text>
</comment>
<feature type="binding site" evidence="10 13">
    <location>
        <position position="285"/>
    </location>
    <ligand>
        <name>Mg(2+)</name>
        <dbReference type="ChEBI" id="CHEBI:18420"/>
    </ligand>
</feature>
<evidence type="ECO:0000256" key="8">
    <source>
        <dbReference type="ARBA" id="ARBA00023239"/>
    </source>
</evidence>
<dbReference type="GO" id="GO:0000015">
    <property type="term" value="C:phosphopyruvate hydratase complex"/>
    <property type="evidence" value="ECO:0007669"/>
    <property type="project" value="InterPro"/>
</dbReference>
<comment type="subcellular location">
    <subcellularLocation>
        <location evidence="10">Cytoplasm</location>
    </subcellularLocation>
    <subcellularLocation>
        <location evidence="10">Secreted</location>
    </subcellularLocation>
    <subcellularLocation>
        <location evidence="10">Cell surface</location>
    </subcellularLocation>
    <text evidence="10">Fractions of enolase are present in both the cytoplasm and on the cell surface.</text>
</comment>
<keyword evidence="17" id="KW-1185">Reference proteome</keyword>
<keyword evidence="8 10" id="KW-0456">Lyase</keyword>
<feature type="binding site" evidence="10">
    <location>
        <position position="367"/>
    </location>
    <ligand>
        <name>(2R)-2-phosphoglycerate</name>
        <dbReference type="ChEBI" id="CHEBI:58289"/>
    </ligand>
</feature>
<dbReference type="CDD" id="cd03313">
    <property type="entry name" value="enolase"/>
    <property type="match status" value="1"/>
</dbReference>
<dbReference type="GO" id="GO:0009986">
    <property type="term" value="C:cell surface"/>
    <property type="evidence" value="ECO:0007669"/>
    <property type="project" value="UniProtKB-SubCell"/>
</dbReference>
<feature type="binding site" evidence="12">
    <location>
        <position position="312"/>
    </location>
    <ligand>
        <name>substrate</name>
    </ligand>
</feature>
<comment type="cofactor">
    <cofactor evidence="10">
        <name>Mg(2+)</name>
        <dbReference type="ChEBI" id="CHEBI:18420"/>
    </cofactor>
    <text evidence="10">Binds a second Mg(2+) ion via substrate during catalysis.</text>
</comment>
<dbReference type="AlphaFoldDB" id="A0A4Q0PFT9"/>
<comment type="pathway">
    <text evidence="1 10">Carbohydrate degradation; glycolysis; pyruvate from D-glyceraldehyde 3-phosphate: step 4/5.</text>
</comment>
<keyword evidence="5 10" id="KW-0964">Secreted</keyword>
<keyword evidence="7 10" id="KW-0324">Glycolysis</keyword>
<comment type="caution">
    <text evidence="16">The sequence shown here is derived from an EMBL/GenBank/DDBJ whole genome shotgun (WGS) entry which is preliminary data.</text>
</comment>
<evidence type="ECO:0000256" key="7">
    <source>
        <dbReference type="ARBA" id="ARBA00023152"/>
    </source>
</evidence>
<feature type="binding site" evidence="10">
    <location>
        <position position="388"/>
    </location>
    <ligand>
        <name>(2R)-2-phosphoglycerate</name>
        <dbReference type="ChEBI" id="CHEBI:58289"/>
    </ligand>
</feature>
<dbReference type="PANTHER" id="PTHR11902">
    <property type="entry name" value="ENOLASE"/>
    <property type="match status" value="1"/>
</dbReference>
<dbReference type="SMART" id="SM01193">
    <property type="entry name" value="Enolase_N"/>
    <property type="match status" value="1"/>
</dbReference>
<dbReference type="Gene3D" id="3.30.390.10">
    <property type="entry name" value="Enolase-like, N-terminal domain"/>
    <property type="match status" value="1"/>
</dbReference>
<feature type="domain" description="Enolase C-terminal TIM barrel" evidence="14">
    <location>
        <begin position="138"/>
        <end position="425"/>
    </location>
</feature>
<accession>A0A4Q0PFT9</accession>
<evidence type="ECO:0000256" key="1">
    <source>
        <dbReference type="ARBA" id="ARBA00005031"/>
    </source>
</evidence>
<dbReference type="GO" id="GO:0006096">
    <property type="term" value="P:glycolytic process"/>
    <property type="evidence" value="ECO:0007669"/>
    <property type="project" value="UniProtKB-UniRule"/>
</dbReference>
<dbReference type="NCBIfam" id="TIGR01060">
    <property type="entry name" value="eno"/>
    <property type="match status" value="1"/>
</dbReference>
<protein>
    <recommendedName>
        <fullName evidence="4 10">Enolase</fullName>
        <ecNumber evidence="3 10">4.2.1.11</ecNumber>
    </recommendedName>
    <alternativeName>
        <fullName evidence="10">2-phospho-D-glycerate hydro-lyase</fullName>
    </alternativeName>
    <alternativeName>
        <fullName evidence="10">2-phosphoglycerate dehydratase</fullName>
    </alternativeName>
</protein>
<feature type="active site" description="Proton donor" evidence="10 11">
    <location>
        <position position="204"/>
    </location>
</feature>
<dbReference type="GO" id="GO:0005576">
    <property type="term" value="C:extracellular region"/>
    <property type="evidence" value="ECO:0007669"/>
    <property type="project" value="UniProtKB-SubCell"/>
</dbReference>
<keyword evidence="10 13" id="KW-0479">Metal-binding</keyword>
<dbReference type="Pfam" id="PF00113">
    <property type="entry name" value="Enolase_C"/>
    <property type="match status" value="1"/>
</dbReference>
<evidence type="ECO:0000256" key="13">
    <source>
        <dbReference type="PIRSR" id="PIRSR001400-3"/>
    </source>
</evidence>
<dbReference type="EMBL" id="QOVK01000002">
    <property type="protein sequence ID" value="RXG25723.1"/>
    <property type="molecule type" value="Genomic_DNA"/>
</dbReference>
<dbReference type="EC" id="4.2.1.11" evidence="3 10"/>
<dbReference type="PIRSF" id="PIRSF001400">
    <property type="entry name" value="Enolase"/>
    <property type="match status" value="1"/>
</dbReference>
<feature type="binding site" evidence="12">
    <location>
        <position position="163"/>
    </location>
    <ligand>
        <name>substrate</name>
    </ligand>
</feature>
<dbReference type="HAMAP" id="MF_00318">
    <property type="entry name" value="Enolase"/>
    <property type="match status" value="1"/>
</dbReference>
<dbReference type="SUPFAM" id="SSF51604">
    <property type="entry name" value="Enolase C-terminal domain-like"/>
    <property type="match status" value="1"/>
</dbReference>